<dbReference type="GO" id="GO:0006396">
    <property type="term" value="P:RNA processing"/>
    <property type="evidence" value="ECO:0007669"/>
    <property type="project" value="TreeGrafter"/>
</dbReference>
<evidence type="ECO:0000259" key="4">
    <source>
        <dbReference type="Pfam" id="PF23276"/>
    </source>
</evidence>
<dbReference type="PROSITE" id="PS51375">
    <property type="entry name" value="PPR"/>
    <property type="match status" value="2"/>
</dbReference>
<feature type="repeat" description="PPR" evidence="2">
    <location>
        <begin position="419"/>
        <end position="453"/>
    </location>
</feature>
<feature type="compositionally biased region" description="Basic residues" evidence="3">
    <location>
        <begin position="47"/>
        <end position="61"/>
    </location>
</feature>
<protein>
    <submittedName>
        <fullName evidence="5">Pentatricopeptide repeat-containing protein</fullName>
    </submittedName>
</protein>
<name>A0A7D8YQL2_9HELO</name>
<comment type="caution">
    <text evidence="5">The sequence shown here is derived from an EMBL/GenBank/DDBJ whole genome shotgun (WGS) entry which is preliminary data.</text>
</comment>
<dbReference type="GO" id="GO:0005739">
    <property type="term" value="C:mitochondrion"/>
    <property type="evidence" value="ECO:0007669"/>
    <property type="project" value="TreeGrafter"/>
</dbReference>
<dbReference type="GO" id="GO:0003729">
    <property type="term" value="F:mRNA binding"/>
    <property type="evidence" value="ECO:0007669"/>
    <property type="project" value="TreeGrafter"/>
</dbReference>
<dbReference type="InterPro" id="IPR011990">
    <property type="entry name" value="TPR-like_helical_dom_sf"/>
</dbReference>
<feature type="domain" description="Pentatricopeptide repeat-containing protein-mitochondrial" evidence="4">
    <location>
        <begin position="385"/>
        <end position="516"/>
    </location>
</feature>
<feature type="compositionally biased region" description="Pro residues" evidence="3">
    <location>
        <begin position="98"/>
        <end position="108"/>
    </location>
</feature>
<dbReference type="GO" id="GO:0007005">
    <property type="term" value="P:mitochondrion organization"/>
    <property type="evidence" value="ECO:0007669"/>
    <property type="project" value="TreeGrafter"/>
</dbReference>
<organism evidence="5 6">
    <name type="scientific">Lachnellula cervina</name>
    <dbReference type="NCBI Taxonomy" id="1316786"/>
    <lineage>
        <taxon>Eukaryota</taxon>
        <taxon>Fungi</taxon>
        <taxon>Dikarya</taxon>
        <taxon>Ascomycota</taxon>
        <taxon>Pezizomycotina</taxon>
        <taxon>Leotiomycetes</taxon>
        <taxon>Helotiales</taxon>
        <taxon>Lachnaceae</taxon>
        <taxon>Lachnellula</taxon>
    </lineage>
</organism>
<sequence>MPVTRIPIDGLWRCLCPSFDAISASCYATSTLPATKPSIRPATGSKRLTRRNFHSSIRVRQRPPEDAAPLWGRPIDAKKGFGDRKPFFATETRWEIPSRPPQESPPDDPALSEALDAEKDNLITNVEAEESQEIPRNANAELPLPPPMRLVEDSALVRKVEGDVYTPSTKEIYDRLRRVRTKEGAFKEILELVQLLITDKGEKLSLFHYDALIRANADAAHGSVDAVKVLLQEMKEEGISGDAGLYHAVLQVLAIHPDYLLRNEVMQEMKQRWFGLSPEGWHNLITGLLRDRQYEMAMDKLEQMQSDQIYIQPWLYDIFTYNLCEVGELDEAFKLLCYRFEKDRKDISPALWYYLLDKFTSDFHYQATSYIWKFRVSNSFLNPSDGICVNALNVAARNADPALATSAIRILSSRRTSLSPFHYEALLAAYTGSKDLDTAFRILGIIQKAGFEPDSSTTRPLFNYLCTHKSLPSEAWTVLERQFQEGYTIHIAAINVVLEACIAVGQFDHALWLYKELHTLCEAGPNIETFNTLLQGAGRKAAKDSATFLAAEMIALGIKPDHLTYDRLILVCLQQDDYEDAFKYLEEMMDIGRDKFENGQKGWWLRSGTASVMVRVCASAGDKRAWEVLEEMKRRGLPHKKMLVVEKNAREIWGELFPETKKRSETQRYTW</sequence>
<reference evidence="5 6" key="1">
    <citation type="submission" date="2018-05" db="EMBL/GenBank/DDBJ databases">
        <title>Whole genome sequencing for identification of molecular markers to develop diagnostic detection tools for the regulated plant pathogen Lachnellula willkommii.</title>
        <authorList>
            <person name="Giroux E."/>
            <person name="Bilodeau G."/>
        </authorList>
    </citation>
    <scope>NUCLEOTIDE SEQUENCE [LARGE SCALE GENOMIC DNA]</scope>
    <source>
        <strain evidence="5 6">CBS 625.97</strain>
    </source>
</reference>
<dbReference type="InterPro" id="IPR057027">
    <property type="entry name" value="TPR_mt"/>
</dbReference>
<dbReference type="PANTHER" id="PTHR47934">
    <property type="entry name" value="PENTATRICOPEPTIDE REPEAT-CONTAINING PROTEIN PET309, MITOCHONDRIAL"/>
    <property type="match status" value="1"/>
</dbReference>
<evidence type="ECO:0000256" key="1">
    <source>
        <dbReference type="ARBA" id="ARBA00022737"/>
    </source>
</evidence>
<proteinExistence type="predicted"/>
<feature type="repeat" description="PPR" evidence="2">
    <location>
        <begin position="526"/>
        <end position="560"/>
    </location>
</feature>
<evidence type="ECO:0000313" key="6">
    <source>
        <dbReference type="Proteomes" id="UP000481288"/>
    </source>
</evidence>
<evidence type="ECO:0000313" key="5">
    <source>
        <dbReference type="EMBL" id="TVY51336.1"/>
    </source>
</evidence>
<dbReference type="Pfam" id="PF23276">
    <property type="entry name" value="TPR_24"/>
    <property type="match status" value="1"/>
</dbReference>
<dbReference type="Gene3D" id="1.25.40.10">
    <property type="entry name" value="Tetratricopeptide repeat domain"/>
    <property type="match status" value="3"/>
</dbReference>
<dbReference type="InterPro" id="IPR051114">
    <property type="entry name" value="Mito_RNA_Proc_CCM1"/>
</dbReference>
<feature type="compositionally biased region" description="Basic and acidic residues" evidence="3">
    <location>
        <begin position="75"/>
        <end position="96"/>
    </location>
</feature>
<dbReference type="EMBL" id="QGMG01000843">
    <property type="protein sequence ID" value="TVY51336.1"/>
    <property type="molecule type" value="Genomic_DNA"/>
</dbReference>
<evidence type="ECO:0000256" key="2">
    <source>
        <dbReference type="PROSITE-ProRule" id="PRU00708"/>
    </source>
</evidence>
<accession>A0A7D8YQL2</accession>
<feature type="region of interest" description="Disordered" evidence="3">
    <location>
        <begin position="33"/>
        <end position="112"/>
    </location>
</feature>
<dbReference type="Proteomes" id="UP000481288">
    <property type="component" value="Unassembled WGS sequence"/>
</dbReference>
<keyword evidence="6" id="KW-1185">Reference proteome</keyword>
<dbReference type="InterPro" id="IPR002885">
    <property type="entry name" value="PPR_rpt"/>
</dbReference>
<dbReference type="Pfam" id="PF01535">
    <property type="entry name" value="PPR"/>
    <property type="match status" value="1"/>
</dbReference>
<gene>
    <name evidence="5" type="ORF">LCER1_G005792</name>
</gene>
<dbReference type="AlphaFoldDB" id="A0A7D8YQL2"/>
<dbReference type="Pfam" id="PF13812">
    <property type="entry name" value="PPR_3"/>
    <property type="match status" value="1"/>
</dbReference>
<dbReference type="OrthoDB" id="747253at2759"/>
<evidence type="ECO:0000256" key="3">
    <source>
        <dbReference type="SAM" id="MobiDB-lite"/>
    </source>
</evidence>
<dbReference type="PANTHER" id="PTHR47934:SF6">
    <property type="entry name" value="MITOCHONDRIAL GROUP I INTRON SPLICING FACTOR CCM1-RELATED"/>
    <property type="match status" value="1"/>
</dbReference>
<keyword evidence="1" id="KW-0677">Repeat</keyword>